<dbReference type="PROSITE" id="PS50893">
    <property type="entry name" value="ABC_TRANSPORTER_2"/>
    <property type="match status" value="1"/>
</dbReference>
<dbReference type="GO" id="GO:0016887">
    <property type="term" value="F:ATP hydrolysis activity"/>
    <property type="evidence" value="ECO:0007669"/>
    <property type="project" value="InterPro"/>
</dbReference>
<evidence type="ECO:0000259" key="8">
    <source>
        <dbReference type="PROSITE" id="PS50893"/>
    </source>
</evidence>
<evidence type="ECO:0000313" key="10">
    <source>
        <dbReference type="Proteomes" id="UP001179600"/>
    </source>
</evidence>
<dbReference type="CDD" id="cd03257">
    <property type="entry name" value="ABC_NikE_OppD_transporters"/>
    <property type="match status" value="1"/>
</dbReference>
<proteinExistence type="inferred from homology"/>
<dbReference type="RefSeq" id="WP_202584757.1">
    <property type="nucleotide sequence ID" value="NZ_BKBT01000001.1"/>
</dbReference>
<gene>
    <name evidence="9" type="ORF">PML95_08160</name>
</gene>
<dbReference type="SMART" id="SM00382">
    <property type="entry name" value="AAA"/>
    <property type="match status" value="1"/>
</dbReference>
<dbReference type="InterPro" id="IPR003439">
    <property type="entry name" value="ABC_transporter-like_ATP-bd"/>
</dbReference>
<dbReference type="Gene3D" id="3.40.50.300">
    <property type="entry name" value="P-loop containing nucleotide triphosphate hydrolases"/>
    <property type="match status" value="1"/>
</dbReference>
<dbReference type="GO" id="GO:0015031">
    <property type="term" value="P:protein transport"/>
    <property type="evidence" value="ECO:0007669"/>
    <property type="project" value="UniProtKB-KW"/>
</dbReference>
<dbReference type="Pfam" id="PF00005">
    <property type="entry name" value="ABC_tran"/>
    <property type="match status" value="1"/>
</dbReference>
<protein>
    <submittedName>
        <fullName evidence="9">ATP-binding cassette domain-containing protein</fullName>
    </submittedName>
</protein>
<dbReference type="InterPro" id="IPR003593">
    <property type="entry name" value="AAA+_ATPase"/>
</dbReference>
<dbReference type="AlphaFoldDB" id="A0AAE9XDZ4"/>
<dbReference type="GO" id="GO:0005886">
    <property type="term" value="C:plasma membrane"/>
    <property type="evidence" value="ECO:0007669"/>
    <property type="project" value="UniProtKB-SubCell"/>
</dbReference>
<keyword evidence="4" id="KW-0547">Nucleotide-binding</keyword>
<evidence type="ECO:0000256" key="3">
    <source>
        <dbReference type="ARBA" id="ARBA00022448"/>
    </source>
</evidence>
<dbReference type="EMBL" id="CP116507">
    <property type="protein sequence ID" value="WCG22363.1"/>
    <property type="molecule type" value="Genomic_DNA"/>
</dbReference>
<dbReference type="GO" id="GO:0055085">
    <property type="term" value="P:transmembrane transport"/>
    <property type="evidence" value="ECO:0007669"/>
    <property type="project" value="UniProtKB-ARBA"/>
</dbReference>
<keyword evidence="6" id="KW-0571">Peptide transport</keyword>
<reference evidence="9" key="1">
    <citation type="submission" date="2023-01" db="EMBL/GenBank/DDBJ databases">
        <title>Oxazolidinone resistance genes in florfenicol resistant enterococci from beef cattle and veal calves at slaughter.</title>
        <authorList>
            <person name="Biggel M."/>
        </authorList>
    </citation>
    <scope>NUCLEOTIDE SEQUENCE</scope>
    <source>
        <strain evidence="9">K204-1</strain>
    </source>
</reference>
<dbReference type="InterPro" id="IPR013563">
    <property type="entry name" value="Oligopep_ABC_C"/>
</dbReference>
<keyword evidence="7" id="KW-0653">Protein transport</keyword>
<comment type="subcellular location">
    <subcellularLocation>
        <location evidence="1">Cell membrane</location>
        <topology evidence="1">Peripheral membrane protein</topology>
    </subcellularLocation>
</comment>
<dbReference type="InterPro" id="IPR027417">
    <property type="entry name" value="P-loop_NTPase"/>
</dbReference>
<organism evidence="9 10">
    <name type="scientific">Vagococcus lutrae</name>
    <dbReference type="NCBI Taxonomy" id="81947"/>
    <lineage>
        <taxon>Bacteria</taxon>
        <taxon>Bacillati</taxon>
        <taxon>Bacillota</taxon>
        <taxon>Bacilli</taxon>
        <taxon>Lactobacillales</taxon>
        <taxon>Enterococcaceae</taxon>
        <taxon>Vagococcus</taxon>
    </lineage>
</organism>
<dbReference type="Proteomes" id="UP001179600">
    <property type="component" value="Chromosome"/>
</dbReference>
<evidence type="ECO:0000256" key="6">
    <source>
        <dbReference type="ARBA" id="ARBA00022856"/>
    </source>
</evidence>
<keyword evidence="5 9" id="KW-0067">ATP-binding</keyword>
<dbReference type="GO" id="GO:0015833">
    <property type="term" value="P:peptide transport"/>
    <property type="evidence" value="ECO:0007669"/>
    <property type="project" value="UniProtKB-KW"/>
</dbReference>
<dbReference type="InterPro" id="IPR017871">
    <property type="entry name" value="ABC_transporter-like_CS"/>
</dbReference>
<accession>A0AAE9XDZ4</accession>
<sequence>MTETLIEVAQVSKSYTAKEKWLSRNQTPTFAVRDVSLKIKQGETLGLVGESGSGKTTLGKLILQMIPPTEGLINYRDVDIRKLSKKEKQGLYQKMQIIFQDPYSSLNPQRTALQSVMEPLEVANHAEPEKQATLMLKRVGIKGKDIHKYPAEFSGGQRQRIGIARAIAVHPEFIVCDEAISALDVSIQAQIISLLMALQEEYGLTYLFISHDLAMVRYISTRIAVMFQGKLVEIGPTESLFNDPQHPYTKNLLSAIPVADPKLKKDFSQVENVARPSDNGYWKQIGEEHFVWKEQ</sequence>
<evidence type="ECO:0000256" key="2">
    <source>
        <dbReference type="ARBA" id="ARBA00005417"/>
    </source>
</evidence>
<evidence type="ECO:0000256" key="7">
    <source>
        <dbReference type="ARBA" id="ARBA00022927"/>
    </source>
</evidence>
<evidence type="ECO:0000313" key="9">
    <source>
        <dbReference type="EMBL" id="WCG22363.1"/>
    </source>
</evidence>
<feature type="domain" description="ABC transporter" evidence="8">
    <location>
        <begin position="6"/>
        <end position="253"/>
    </location>
</feature>
<name>A0AAE9XDZ4_9ENTE</name>
<comment type="similarity">
    <text evidence="2">Belongs to the ABC transporter superfamily.</text>
</comment>
<dbReference type="Pfam" id="PF08352">
    <property type="entry name" value="oligo_HPY"/>
    <property type="match status" value="1"/>
</dbReference>
<evidence type="ECO:0000256" key="4">
    <source>
        <dbReference type="ARBA" id="ARBA00022741"/>
    </source>
</evidence>
<evidence type="ECO:0000256" key="5">
    <source>
        <dbReference type="ARBA" id="ARBA00022840"/>
    </source>
</evidence>
<dbReference type="PANTHER" id="PTHR43776">
    <property type="entry name" value="TRANSPORT ATP-BINDING PROTEIN"/>
    <property type="match status" value="1"/>
</dbReference>
<dbReference type="InterPro" id="IPR050319">
    <property type="entry name" value="ABC_transp_ATP-bind"/>
</dbReference>
<dbReference type="PANTHER" id="PTHR43776:SF7">
    <property type="entry name" value="D,D-DIPEPTIDE TRANSPORT ATP-BINDING PROTEIN DDPF-RELATED"/>
    <property type="match status" value="1"/>
</dbReference>
<dbReference type="SUPFAM" id="SSF52540">
    <property type="entry name" value="P-loop containing nucleoside triphosphate hydrolases"/>
    <property type="match status" value="1"/>
</dbReference>
<dbReference type="GO" id="GO:0005524">
    <property type="term" value="F:ATP binding"/>
    <property type="evidence" value="ECO:0007669"/>
    <property type="project" value="UniProtKB-KW"/>
</dbReference>
<keyword evidence="3" id="KW-0813">Transport</keyword>
<evidence type="ECO:0000256" key="1">
    <source>
        <dbReference type="ARBA" id="ARBA00004202"/>
    </source>
</evidence>
<dbReference type="PROSITE" id="PS00211">
    <property type="entry name" value="ABC_TRANSPORTER_1"/>
    <property type="match status" value="1"/>
</dbReference>